<reference evidence="1" key="2">
    <citation type="journal article" date="2014" name="ISME J.">
        <title>Microbial stratification in low pH oxic and suboxic macroscopic growths along an acid mine drainage.</title>
        <authorList>
            <person name="Mendez-Garcia C."/>
            <person name="Mesa V."/>
            <person name="Sprenger R.R."/>
            <person name="Richter M."/>
            <person name="Diez M.S."/>
            <person name="Solano J."/>
            <person name="Bargiela R."/>
            <person name="Golyshina O.V."/>
            <person name="Manteca A."/>
            <person name="Ramos J.L."/>
            <person name="Gallego J.R."/>
            <person name="Llorente I."/>
            <person name="Martins Dos Santos V.A."/>
            <person name="Jensen O.N."/>
            <person name="Pelaez A.I."/>
            <person name="Sanchez J."/>
            <person name="Ferrer M."/>
        </authorList>
    </citation>
    <scope>NUCLEOTIDE SEQUENCE</scope>
</reference>
<sequence>PVRNSEPYFFVDPIFNGASYARRYEVLCERLVLERKYTSACLALGTKDSPTAVSFPAATLNFRQFAASAEAHARSFINGR</sequence>
<protein>
    <submittedName>
        <fullName evidence="1">Restriction endonuclease, type II, XhoI</fullName>
        <ecNumber evidence="1">3.1.21.4</ecNumber>
    </submittedName>
</protein>
<dbReference type="AlphaFoldDB" id="T0YYB4"/>
<dbReference type="GO" id="GO:0009307">
    <property type="term" value="P:DNA restriction-modification system"/>
    <property type="evidence" value="ECO:0007669"/>
    <property type="project" value="InterPro"/>
</dbReference>
<keyword evidence="1" id="KW-0540">Nuclease</keyword>
<organism evidence="1">
    <name type="scientific">mine drainage metagenome</name>
    <dbReference type="NCBI Taxonomy" id="410659"/>
    <lineage>
        <taxon>unclassified sequences</taxon>
        <taxon>metagenomes</taxon>
        <taxon>ecological metagenomes</taxon>
    </lineage>
</organism>
<keyword evidence="1" id="KW-0378">Hydrolase</keyword>
<dbReference type="GO" id="GO:0009036">
    <property type="term" value="F:type II site-specific deoxyribonuclease activity"/>
    <property type="evidence" value="ECO:0007669"/>
    <property type="project" value="UniProtKB-EC"/>
</dbReference>
<dbReference type="EMBL" id="AUZY01009871">
    <property type="protein sequence ID" value="EQD40611.1"/>
    <property type="molecule type" value="Genomic_DNA"/>
</dbReference>
<proteinExistence type="predicted"/>
<evidence type="ECO:0000313" key="1">
    <source>
        <dbReference type="EMBL" id="EQD40611.1"/>
    </source>
</evidence>
<dbReference type="GO" id="GO:0003677">
    <property type="term" value="F:DNA binding"/>
    <property type="evidence" value="ECO:0007669"/>
    <property type="project" value="InterPro"/>
</dbReference>
<dbReference type="InterPro" id="IPR007636">
    <property type="entry name" value="Restrct_endonuc_II_XhoI"/>
</dbReference>
<keyword evidence="1" id="KW-0255">Endonuclease</keyword>
<dbReference type="EC" id="3.1.21.4" evidence="1"/>
<name>T0YYB4_9ZZZZ</name>
<comment type="caution">
    <text evidence="1">The sequence shown here is derived from an EMBL/GenBank/DDBJ whole genome shotgun (WGS) entry which is preliminary data.</text>
</comment>
<feature type="non-terminal residue" evidence="1">
    <location>
        <position position="1"/>
    </location>
</feature>
<dbReference type="Pfam" id="PF04555">
    <property type="entry name" value="XhoI"/>
    <property type="match status" value="1"/>
</dbReference>
<gene>
    <name evidence="1" type="ORF">B1B_14858</name>
</gene>
<accession>T0YYB4</accession>
<reference evidence="1" key="1">
    <citation type="submission" date="2013-08" db="EMBL/GenBank/DDBJ databases">
        <authorList>
            <person name="Mendez C."/>
            <person name="Richter M."/>
            <person name="Ferrer M."/>
            <person name="Sanchez J."/>
        </authorList>
    </citation>
    <scope>NUCLEOTIDE SEQUENCE</scope>
</reference>